<name>A0A6D2ITP1_9BRAS</name>
<keyword evidence="3" id="KW-1185">Reference proteome</keyword>
<dbReference type="AlphaFoldDB" id="A0A6D2ITP1"/>
<evidence type="ECO:0000313" key="2">
    <source>
        <dbReference type="EMBL" id="CAA7032517.1"/>
    </source>
</evidence>
<reference evidence="2" key="1">
    <citation type="submission" date="2020-01" db="EMBL/GenBank/DDBJ databases">
        <authorList>
            <person name="Mishra B."/>
        </authorList>
    </citation>
    <scope>NUCLEOTIDE SEQUENCE [LARGE SCALE GENOMIC DNA]</scope>
</reference>
<dbReference type="InterPro" id="IPR044231">
    <property type="entry name" value="SP1/SPL1"/>
</dbReference>
<evidence type="ECO:0000313" key="3">
    <source>
        <dbReference type="Proteomes" id="UP000467841"/>
    </source>
</evidence>
<accession>A0A6D2ITP1</accession>
<dbReference type="OrthoDB" id="1109331at2759"/>
<comment type="caution">
    <text evidence="2">The sequence shown here is derived from an EMBL/GenBank/DDBJ whole genome shotgun (WGS) entry which is preliminary data.</text>
</comment>
<dbReference type="PANTHER" id="PTHR47568">
    <property type="match status" value="1"/>
</dbReference>
<feature type="transmembrane region" description="Helical" evidence="1">
    <location>
        <begin position="218"/>
        <end position="235"/>
    </location>
</feature>
<sequence length="240" mass="27049">MMTVVAGCVCVGIGCLLSRSSQRNQLDAILLERATHIPELKGLEECLEKTWRNPLAVVVHGTVGSTSTVENSRSSVFVEETAVLEFKRMIQFGEPIPDQKRTLVSRKEDDGTARVYITDYRFADGFYDVLKSYFSTEIVVQYFESLVNNKTIKIPDVEGSKCRQVLEIGTDLTVYGRAVRDEDGAPKIQRVFNVYSGRVELNKMISDLKSKSESSGNLSMFFTFAGWVLMSVFWLREAKE</sequence>
<dbReference type="Proteomes" id="UP000467841">
    <property type="component" value="Unassembled WGS sequence"/>
</dbReference>
<dbReference type="GO" id="GO:0016567">
    <property type="term" value="P:protein ubiquitination"/>
    <property type="evidence" value="ECO:0007669"/>
    <property type="project" value="InterPro"/>
</dbReference>
<gene>
    <name evidence="2" type="ORF">MERR_LOCUS19752</name>
</gene>
<organism evidence="2 3">
    <name type="scientific">Microthlaspi erraticum</name>
    <dbReference type="NCBI Taxonomy" id="1685480"/>
    <lineage>
        <taxon>Eukaryota</taxon>
        <taxon>Viridiplantae</taxon>
        <taxon>Streptophyta</taxon>
        <taxon>Embryophyta</taxon>
        <taxon>Tracheophyta</taxon>
        <taxon>Spermatophyta</taxon>
        <taxon>Magnoliopsida</taxon>
        <taxon>eudicotyledons</taxon>
        <taxon>Gunneridae</taxon>
        <taxon>Pentapetalae</taxon>
        <taxon>rosids</taxon>
        <taxon>malvids</taxon>
        <taxon>Brassicales</taxon>
        <taxon>Brassicaceae</taxon>
        <taxon>Coluteocarpeae</taxon>
        <taxon>Microthlaspi</taxon>
    </lineage>
</organism>
<protein>
    <recommendedName>
        <fullName evidence="4">RING-type E3 ubiquitin transferase</fullName>
    </recommendedName>
</protein>
<dbReference type="PANTHER" id="PTHR47568:SF2">
    <property type="entry name" value="E3 UBIQUITIN-PROTEIN LIGASE SP1-RELATED"/>
    <property type="match status" value="1"/>
</dbReference>
<evidence type="ECO:0008006" key="4">
    <source>
        <dbReference type="Google" id="ProtNLM"/>
    </source>
</evidence>
<dbReference type="GO" id="GO:0004842">
    <property type="term" value="F:ubiquitin-protein transferase activity"/>
    <property type="evidence" value="ECO:0007669"/>
    <property type="project" value="InterPro"/>
</dbReference>
<keyword evidence="1" id="KW-1133">Transmembrane helix</keyword>
<evidence type="ECO:0000256" key="1">
    <source>
        <dbReference type="SAM" id="Phobius"/>
    </source>
</evidence>
<keyword evidence="1" id="KW-0472">Membrane</keyword>
<proteinExistence type="predicted"/>
<keyword evidence="1" id="KW-0812">Transmembrane</keyword>
<dbReference type="EMBL" id="CACVBM020001122">
    <property type="protein sequence ID" value="CAA7032517.1"/>
    <property type="molecule type" value="Genomic_DNA"/>
</dbReference>